<name>A0ABP7TYD5_9ACTN</name>
<gene>
    <name evidence="2" type="ORF">GCM10022232_93720</name>
</gene>
<keyword evidence="1" id="KW-0732">Signal</keyword>
<feature type="chain" id="PRO_5045352766" description="Lipoprotein" evidence="1">
    <location>
        <begin position="23"/>
        <end position="210"/>
    </location>
</feature>
<evidence type="ECO:0000313" key="2">
    <source>
        <dbReference type="EMBL" id="GAA4033105.1"/>
    </source>
</evidence>
<dbReference type="Proteomes" id="UP001500456">
    <property type="component" value="Unassembled WGS sequence"/>
</dbReference>
<feature type="signal peptide" evidence="1">
    <location>
        <begin position="1"/>
        <end position="22"/>
    </location>
</feature>
<accession>A0ABP7TYD5</accession>
<evidence type="ECO:0000313" key="3">
    <source>
        <dbReference type="Proteomes" id="UP001500456"/>
    </source>
</evidence>
<proteinExistence type="predicted"/>
<comment type="caution">
    <text evidence="2">The sequence shown here is derived from an EMBL/GenBank/DDBJ whole genome shotgun (WGS) entry which is preliminary data.</text>
</comment>
<dbReference type="RefSeq" id="WP_345572016.1">
    <property type="nucleotide sequence ID" value="NZ_BAAAZX010000067.1"/>
</dbReference>
<dbReference type="EMBL" id="BAAAZX010000067">
    <property type="protein sequence ID" value="GAA4033105.1"/>
    <property type="molecule type" value="Genomic_DNA"/>
</dbReference>
<protein>
    <recommendedName>
        <fullName evidence="4">Lipoprotein</fullName>
    </recommendedName>
</protein>
<keyword evidence="3" id="KW-1185">Reference proteome</keyword>
<sequence>MRIKIVAAVGCALLLATGCANGDSGSEDAGAEPSPTATLLPQELTKPATTVVDDEIKPSPAEDAPFAEQLEYELRRRTVKMAYAEGETTATCPGNLASAKSTKATCTTTFDGVEVEWAVTIGDNAAWSDNYVQYEATPNTGLLTRDGVARYLYGNNRDSIDYALCSNIPKAVAVPLDKDNKYRCEVVRKGQKPTGYSDNVWATESGPRSY</sequence>
<reference evidence="3" key="1">
    <citation type="journal article" date="2019" name="Int. J. Syst. Evol. Microbiol.">
        <title>The Global Catalogue of Microorganisms (GCM) 10K type strain sequencing project: providing services to taxonomists for standard genome sequencing and annotation.</title>
        <authorList>
            <consortium name="The Broad Institute Genomics Platform"/>
            <consortium name="The Broad Institute Genome Sequencing Center for Infectious Disease"/>
            <person name="Wu L."/>
            <person name="Ma J."/>
        </authorList>
    </citation>
    <scope>NUCLEOTIDE SEQUENCE [LARGE SCALE GENOMIC DNA]</scope>
    <source>
        <strain evidence="3">JCM 16924</strain>
    </source>
</reference>
<organism evidence="2 3">
    <name type="scientific">Streptomyces plumbiresistens</name>
    <dbReference type="NCBI Taxonomy" id="511811"/>
    <lineage>
        <taxon>Bacteria</taxon>
        <taxon>Bacillati</taxon>
        <taxon>Actinomycetota</taxon>
        <taxon>Actinomycetes</taxon>
        <taxon>Kitasatosporales</taxon>
        <taxon>Streptomycetaceae</taxon>
        <taxon>Streptomyces</taxon>
    </lineage>
</organism>
<evidence type="ECO:0000256" key="1">
    <source>
        <dbReference type="SAM" id="SignalP"/>
    </source>
</evidence>
<dbReference type="PROSITE" id="PS51257">
    <property type="entry name" value="PROKAR_LIPOPROTEIN"/>
    <property type="match status" value="1"/>
</dbReference>
<evidence type="ECO:0008006" key="4">
    <source>
        <dbReference type="Google" id="ProtNLM"/>
    </source>
</evidence>